<gene>
    <name evidence="6" type="ORF">LCGC14_1504420</name>
</gene>
<dbReference type="GO" id="GO:0009378">
    <property type="term" value="F:four-way junction helicase activity"/>
    <property type="evidence" value="ECO:0007669"/>
    <property type="project" value="InterPro"/>
</dbReference>
<dbReference type="GO" id="GO:0009379">
    <property type="term" value="C:Holliday junction helicase complex"/>
    <property type="evidence" value="ECO:0007669"/>
    <property type="project" value="InterPro"/>
</dbReference>
<dbReference type="Gene3D" id="1.10.150.20">
    <property type="entry name" value="5' to 3' exonuclease, C-terminal subdomain"/>
    <property type="match status" value="1"/>
</dbReference>
<dbReference type="Gene3D" id="2.40.50.140">
    <property type="entry name" value="Nucleic acid-binding proteins"/>
    <property type="match status" value="1"/>
</dbReference>
<name>A0A0F9LIG2_9ZZZZ</name>
<sequence length="187" mass="20409">MIAQLRGQVIEKNDQNILLDVSGVGYLVELTTSSMSGQPPAGSETTVNTYLHVREDSWQLYGFSTIEEKKIFEKLISISGIGPKLAMSILSANTIDEFKKSIANEDVELLTTVPRLGSKNAKRIILELKDKLVMDDSDGTPYYNEAKQALKSLGYTDGQISKALNSCNGHGSGEELVKQALRILSNG</sequence>
<proteinExistence type="inferred from homology"/>
<dbReference type="Pfam" id="PF01330">
    <property type="entry name" value="RuvA_N"/>
    <property type="match status" value="1"/>
</dbReference>
<keyword evidence="1" id="KW-0963">Cytoplasm</keyword>
<dbReference type="NCBIfam" id="TIGR00084">
    <property type="entry name" value="ruvA"/>
    <property type="match status" value="1"/>
</dbReference>
<dbReference type="EMBL" id="LAZR01010961">
    <property type="protein sequence ID" value="KKM64135.1"/>
    <property type="molecule type" value="Genomic_DNA"/>
</dbReference>
<comment type="caution">
    <text evidence="6">The sequence shown here is derived from an EMBL/GenBank/DDBJ whole genome shotgun (WGS) entry which is preliminary data.</text>
</comment>
<keyword evidence="2" id="KW-0227">DNA damage</keyword>
<dbReference type="InterPro" id="IPR010994">
    <property type="entry name" value="RuvA_2-like"/>
</dbReference>
<dbReference type="HAMAP" id="MF_00031">
    <property type="entry name" value="DNA_HJ_migration_RuvA"/>
    <property type="match status" value="1"/>
</dbReference>
<dbReference type="SMART" id="SM00278">
    <property type="entry name" value="HhH1"/>
    <property type="match status" value="2"/>
</dbReference>
<dbReference type="AlphaFoldDB" id="A0A0F9LIG2"/>
<dbReference type="GO" id="GO:0006310">
    <property type="term" value="P:DNA recombination"/>
    <property type="evidence" value="ECO:0007669"/>
    <property type="project" value="InterPro"/>
</dbReference>
<keyword evidence="3" id="KW-0238">DNA-binding</keyword>
<evidence type="ECO:0000256" key="4">
    <source>
        <dbReference type="ARBA" id="ARBA00023204"/>
    </source>
</evidence>
<dbReference type="CDD" id="cd14332">
    <property type="entry name" value="UBA_RuvA_C"/>
    <property type="match status" value="1"/>
</dbReference>
<keyword evidence="4" id="KW-0234">DNA repair</keyword>
<evidence type="ECO:0000259" key="5">
    <source>
        <dbReference type="SMART" id="SM00278"/>
    </source>
</evidence>
<dbReference type="GO" id="GO:0003677">
    <property type="term" value="F:DNA binding"/>
    <property type="evidence" value="ECO:0007669"/>
    <property type="project" value="UniProtKB-KW"/>
</dbReference>
<organism evidence="6">
    <name type="scientific">marine sediment metagenome</name>
    <dbReference type="NCBI Taxonomy" id="412755"/>
    <lineage>
        <taxon>unclassified sequences</taxon>
        <taxon>metagenomes</taxon>
        <taxon>ecological metagenomes</taxon>
    </lineage>
</organism>
<dbReference type="SUPFAM" id="SSF50249">
    <property type="entry name" value="Nucleic acid-binding proteins"/>
    <property type="match status" value="1"/>
</dbReference>
<feature type="domain" description="Helix-hairpin-helix DNA-binding motif class 1" evidence="5">
    <location>
        <begin position="73"/>
        <end position="92"/>
    </location>
</feature>
<evidence type="ECO:0000256" key="3">
    <source>
        <dbReference type="ARBA" id="ARBA00023125"/>
    </source>
</evidence>
<evidence type="ECO:0000313" key="6">
    <source>
        <dbReference type="EMBL" id="KKM64135.1"/>
    </source>
</evidence>
<evidence type="ECO:0000256" key="1">
    <source>
        <dbReference type="ARBA" id="ARBA00022490"/>
    </source>
</evidence>
<dbReference type="GO" id="GO:0005524">
    <property type="term" value="F:ATP binding"/>
    <property type="evidence" value="ECO:0007669"/>
    <property type="project" value="InterPro"/>
</dbReference>
<dbReference type="InterPro" id="IPR011114">
    <property type="entry name" value="RuvA_C"/>
</dbReference>
<dbReference type="InterPro" id="IPR000085">
    <property type="entry name" value="RuvA"/>
</dbReference>
<reference evidence="6" key="1">
    <citation type="journal article" date="2015" name="Nature">
        <title>Complex archaea that bridge the gap between prokaryotes and eukaryotes.</title>
        <authorList>
            <person name="Spang A."/>
            <person name="Saw J.H."/>
            <person name="Jorgensen S.L."/>
            <person name="Zaremba-Niedzwiedzka K."/>
            <person name="Martijn J."/>
            <person name="Lind A.E."/>
            <person name="van Eijk R."/>
            <person name="Schleper C."/>
            <person name="Guy L."/>
            <person name="Ettema T.J."/>
        </authorList>
    </citation>
    <scope>NUCLEOTIDE SEQUENCE</scope>
</reference>
<dbReference type="Pfam" id="PF14520">
    <property type="entry name" value="HHH_5"/>
    <property type="match status" value="1"/>
</dbReference>
<dbReference type="InterPro" id="IPR036267">
    <property type="entry name" value="RuvA_C_sf"/>
</dbReference>
<dbReference type="Pfam" id="PF07499">
    <property type="entry name" value="RuvA_C"/>
    <property type="match status" value="1"/>
</dbReference>
<accession>A0A0F9LIG2</accession>
<dbReference type="InterPro" id="IPR012340">
    <property type="entry name" value="NA-bd_OB-fold"/>
</dbReference>
<dbReference type="GO" id="GO:0006281">
    <property type="term" value="P:DNA repair"/>
    <property type="evidence" value="ECO:0007669"/>
    <property type="project" value="UniProtKB-KW"/>
</dbReference>
<feature type="domain" description="Helix-hairpin-helix DNA-binding motif class 1" evidence="5">
    <location>
        <begin position="108"/>
        <end position="127"/>
    </location>
</feature>
<evidence type="ECO:0000256" key="2">
    <source>
        <dbReference type="ARBA" id="ARBA00022763"/>
    </source>
</evidence>
<dbReference type="InterPro" id="IPR003583">
    <property type="entry name" value="Hlx-hairpin-Hlx_DNA-bd_motif"/>
</dbReference>
<dbReference type="SUPFAM" id="SSF46929">
    <property type="entry name" value="DNA helicase RuvA subunit, C-terminal domain"/>
    <property type="match status" value="1"/>
</dbReference>
<dbReference type="InterPro" id="IPR013849">
    <property type="entry name" value="DNA_helicase_Holl-junc_RuvA_I"/>
</dbReference>
<dbReference type="SUPFAM" id="SSF47781">
    <property type="entry name" value="RuvA domain 2-like"/>
    <property type="match status" value="1"/>
</dbReference>
<protein>
    <recommendedName>
        <fullName evidence="5">Helix-hairpin-helix DNA-binding motif class 1 domain-containing protein</fullName>
    </recommendedName>
</protein>
<dbReference type="Gene3D" id="1.10.8.10">
    <property type="entry name" value="DNA helicase RuvA subunit, C-terminal domain"/>
    <property type="match status" value="1"/>
</dbReference>